<evidence type="ECO:0000313" key="2">
    <source>
        <dbReference type="Proteomes" id="UP000299832"/>
    </source>
</evidence>
<protein>
    <submittedName>
        <fullName evidence="1">Uncharacterized protein</fullName>
    </submittedName>
</protein>
<organism evidence="1 2">
    <name type="scientific">Synechococcus phage S-RIM8</name>
    <dbReference type="NCBI Taxonomy" id="756278"/>
    <lineage>
        <taxon>Viruses</taxon>
        <taxon>Duplodnaviria</taxon>
        <taxon>Heunggongvirae</taxon>
        <taxon>Uroviricota</taxon>
        <taxon>Caudoviricetes</taxon>
        <taxon>Pantevenvirales</taxon>
        <taxon>Kyanoviridae</taxon>
        <taxon>Neptunevirus</taxon>
        <taxon>Neptunevirus srim18</taxon>
    </lineage>
</organism>
<gene>
    <name evidence="1" type="ORF">RW220214_047</name>
</gene>
<dbReference type="EMBL" id="MK493324">
    <property type="protein sequence ID" value="QBQ75597.1"/>
    <property type="molecule type" value="Genomic_DNA"/>
</dbReference>
<sequence length="44" mass="5085">MMTDDTFGVSWDENDMVQVQEDDWVSSILGSEEEAIYDVLSEIR</sequence>
<name>A0A482MNR6_9CAUD</name>
<dbReference type="Proteomes" id="UP000299832">
    <property type="component" value="Genome"/>
</dbReference>
<reference evidence="1 2" key="1">
    <citation type="submission" date="2019-02" db="EMBL/GenBank/DDBJ databases">
        <title>Diversity in Cyanophage Genomes from Southern New England Coastal Waters.</title>
        <authorList>
            <person name="Marston M.F."/>
        </authorList>
    </citation>
    <scope>NUCLEOTIDE SEQUENCE [LARGE SCALE GENOMIC DNA]</scope>
    <source>
        <strain evidence="1">RW_22_0214</strain>
    </source>
</reference>
<evidence type="ECO:0000313" key="1">
    <source>
        <dbReference type="EMBL" id="QBQ75597.1"/>
    </source>
</evidence>
<proteinExistence type="predicted"/>
<accession>A0A482MNR6</accession>